<dbReference type="RefSeq" id="XP_044315749.1">
    <property type="nucleotide sequence ID" value="XM_044459814.1"/>
</dbReference>
<evidence type="ECO:0000313" key="7">
    <source>
        <dbReference type="Proteomes" id="UP001652680"/>
    </source>
</evidence>
<evidence type="ECO:0000256" key="4">
    <source>
        <dbReference type="ARBA" id="ARBA00023128"/>
    </source>
</evidence>
<keyword evidence="7" id="KW-1185">Reference proteome</keyword>
<protein>
    <recommendedName>
        <fullName evidence="8">ATP synthase mitochondrial F1 complex assembly factor 2</fullName>
    </recommendedName>
</protein>
<comment type="similarity">
    <text evidence="2">Belongs to the ATP12 family.</text>
</comment>
<evidence type="ECO:0000256" key="1">
    <source>
        <dbReference type="ARBA" id="ARBA00004173"/>
    </source>
</evidence>
<dbReference type="Gene3D" id="3.30.2180.10">
    <property type="entry name" value="ATP12-like"/>
    <property type="match status" value="1"/>
</dbReference>
<dbReference type="InterPro" id="IPR011419">
    <property type="entry name" value="ATP12_ATP_synth-F1-assembly"/>
</dbReference>
<name>A0ABM5JA98_DRORH</name>
<reference evidence="7" key="1">
    <citation type="journal article" date="2021" name="Elife">
        <title>Highly contiguous assemblies of 101 drosophilid genomes.</title>
        <authorList>
            <person name="Kim B.Y."/>
            <person name="Wang J.R."/>
            <person name="Miller D.E."/>
            <person name="Barmina O."/>
            <person name="Delaney E."/>
            <person name="Thompson A."/>
            <person name="Comeault A.A."/>
            <person name="Peede D."/>
            <person name="D'Agostino E.R."/>
            <person name="Pelaez J."/>
            <person name="Aguilar J.M."/>
            <person name="Haji D."/>
            <person name="Matsunaga T."/>
            <person name="Armstrong E.E."/>
            <person name="Zych M."/>
            <person name="Ogawa Y."/>
            <person name="Stamenkovic-Radak M."/>
            <person name="Jelic M."/>
            <person name="Veselinovic M.S."/>
            <person name="Tanaskovic M."/>
            <person name="Eric P."/>
            <person name="Gao J.J."/>
            <person name="Katoh T.K."/>
            <person name="Toda M.J."/>
            <person name="Watabe H."/>
            <person name="Watada M."/>
            <person name="Davis J.S."/>
            <person name="Moyle L.C."/>
            <person name="Manoli G."/>
            <person name="Bertolini E."/>
            <person name="Kostal V."/>
            <person name="Hawley R.S."/>
            <person name="Takahashi A."/>
            <person name="Jones C.D."/>
            <person name="Price D.K."/>
            <person name="Whiteman N."/>
            <person name="Kopp A."/>
            <person name="Matute D.R."/>
            <person name="Petrov D.A."/>
        </authorList>
    </citation>
    <scope>NUCLEOTIDE SEQUENCE [LARGE SCALE GENOMIC DNA]</scope>
</reference>
<dbReference type="InterPro" id="IPR023335">
    <property type="entry name" value="ATP12_ortho_dom_sf"/>
</dbReference>
<dbReference type="Proteomes" id="UP001652680">
    <property type="component" value="Unassembled WGS sequence"/>
</dbReference>
<evidence type="ECO:0000313" key="6">
    <source>
        <dbReference type="EnsemblMetazoa" id="XP_044315749.1"/>
    </source>
</evidence>
<organism evidence="6 7">
    <name type="scientific">Drosophila rhopaloa</name>
    <name type="common">Fruit fly</name>
    <dbReference type="NCBI Taxonomy" id="1041015"/>
    <lineage>
        <taxon>Eukaryota</taxon>
        <taxon>Metazoa</taxon>
        <taxon>Ecdysozoa</taxon>
        <taxon>Arthropoda</taxon>
        <taxon>Hexapoda</taxon>
        <taxon>Insecta</taxon>
        <taxon>Pterygota</taxon>
        <taxon>Neoptera</taxon>
        <taxon>Endopterygota</taxon>
        <taxon>Diptera</taxon>
        <taxon>Brachycera</taxon>
        <taxon>Muscomorpha</taxon>
        <taxon>Ephydroidea</taxon>
        <taxon>Drosophilidae</taxon>
        <taxon>Drosophila</taxon>
        <taxon>Sophophora</taxon>
    </lineage>
</organism>
<dbReference type="InterPro" id="IPR042272">
    <property type="entry name" value="ATP12_ATP_synth-F1-assembly_N"/>
</dbReference>
<keyword evidence="4" id="KW-0496">Mitochondrion</keyword>
<reference evidence="6" key="2">
    <citation type="submission" date="2025-05" db="UniProtKB">
        <authorList>
            <consortium name="EnsemblMetazoa"/>
        </authorList>
    </citation>
    <scope>IDENTIFICATION</scope>
</reference>
<evidence type="ECO:0000256" key="2">
    <source>
        <dbReference type="ARBA" id="ARBA00008231"/>
    </source>
</evidence>
<keyword evidence="3" id="KW-0809">Transit peptide</keyword>
<proteinExistence type="inferred from homology"/>
<dbReference type="Gene3D" id="1.10.3580.10">
    <property type="entry name" value="ATP12 ATPase"/>
    <property type="match status" value="1"/>
</dbReference>
<evidence type="ECO:0000256" key="3">
    <source>
        <dbReference type="ARBA" id="ARBA00022946"/>
    </source>
</evidence>
<dbReference type="PANTHER" id="PTHR21013">
    <property type="entry name" value="ATP SYNTHASE MITOCHONDRIAL F1 COMPLEX ASSEMBLY FACTOR 2/ATP12 PROTEIN, MITOCHONDRIAL PRECURSOR"/>
    <property type="match status" value="1"/>
</dbReference>
<dbReference type="EnsemblMetazoa" id="XM_044459814.1">
    <property type="protein sequence ID" value="XP_044315749.1"/>
    <property type="gene ID" value="LOC108049448"/>
</dbReference>
<evidence type="ECO:0000256" key="5">
    <source>
        <dbReference type="ARBA" id="ARBA00023186"/>
    </source>
</evidence>
<accession>A0ABM5JA98</accession>
<evidence type="ECO:0008006" key="8">
    <source>
        <dbReference type="Google" id="ProtNLM"/>
    </source>
</evidence>
<sequence>MNGKLMLGVIRALRVSHCSQFRAPTAGVTVRHYAAPPKRFYKKTSVLSGDGGYEVVLDHRKLKTPKGTPFVVRSEPLAIAVATEFDAQKEHIERSRMHLSALCFTAIDNPNHLSKLDMVNYLLNFMATDTVLFQYDDETDLQDLQVNEWDPVIAWFNQRFQTNLQKTMNITPPQVSEEDKMRVAKHFQSYSLETLHGFIFAVDTLKSIILACAVIEQMLTVEKAVTLARLEEEYQLKFWGRVEWAHDLSQQELQSRLAAAVLFVHLNCSENFVKQKSIL</sequence>
<dbReference type="Pfam" id="PF07542">
    <property type="entry name" value="ATP12"/>
    <property type="match status" value="1"/>
</dbReference>
<keyword evidence="5" id="KW-0143">Chaperone</keyword>
<dbReference type="SUPFAM" id="SSF160909">
    <property type="entry name" value="ATP12-like"/>
    <property type="match status" value="1"/>
</dbReference>
<dbReference type="GeneID" id="108049448"/>
<comment type="subcellular location">
    <subcellularLocation>
        <location evidence="1">Mitochondrion</location>
    </subcellularLocation>
</comment>
<dbReference type="PANTHER" id="PTHR21013:SF10">
    <property type="entry name" value="ATP SYNTHASE MITOCHONDRIAL F1 COMPLEX ASSEMBLY FACTOR 2"/>
    <property type="match status" value="1"/>
</dbReference>